<feature type="transmembrane region" description="Helical" evidence="1">
    <location>
        <begin position="111"/>
        <end position="129"/>
    </location>
</feature>
<dbReference type="Proteomes" id="UP000759537">
    <property type="component" value="Unassembled WGS sequence"/>
</dbReference>
<feature type="transmembrane region" description="Helical" evidence="1">
    <location>
        <begin position="85"/>
        <end position="104"/>
    </location>
</feature>
<keyword evidence="1" id="KW-0472">Membrane</keyword>
<keyword evidence="1" id="KW-1133">Transmembrane helix</keyword>
<keyword evidence="3" id="KW-1185">Reference proteome</keyword>
<organism evidence="2 3">
    <name type="scientific">Russula ochroleuca</name>
    <dbReference type="NCBI Taxonomy" id="152965"/>
    <lineage>
        <taxon>Eukaryota</taxon>
        <taxon>Fungi</taxon>
        <taxon>Dikarya</taxon>
        <taxon>Basidiomycota</taxon>
        <taxon>Agaricomycotina</taxon>
        <taxon>Agaricomycetes</taxon>
        <taxon>Russulales</taxon>
        <taxon>Russulaceae</taxon>
        <taxon>Russula</taxon>
    </lineage>
</organism>
<evidence type="ECO:0000256" key="1">
    <source>
        <dbReference type="SAM" id="Phobius"/>
    </source>
</evidence>
<proteinExistence type="predicted"/>
<gene>
    <name evidence="2" type="ORF">DFH94DRAFT_812248</name>
</gene>
<dbReference type="AlphaFoldDB" id="A0A9P5JXC2"/>
<reference evidence="2" key="1">
    <citation type="submission" date="2019-10" db="EMBL/GenBank/DDBJ databases">
        <authorList>
            <consortium name="DOE Joint Genome Institute"/>
            <person name="Kuo A."/>
            <person name="Miyauchi S."/>
            <person name="Kiss E."/>
            <person name="Drula E."/>
            <person name="Kohler A."/>
            <person name="Sanchez-Garcia M."/>
            <person name="Andreopoulos B."/>
            <person name="Barry K.W."/>
            <person name="Bonito G."/>
            <person name="Buee M."/>
            <person name="Carver A."/>
            <person name="Chen C."/>
            <person name="Cichocki N."/>
            <person name="Clum A."/>
            <person name="Culley D."/>
            <person name="Crous P.W."/>
            <person name="Fauchery L."/>
            <person name="Girlanda M."/>
            <person name="Hayes R."/>
            <person name="Keri Z."/>
            <person name="LaButti K."/>
            <person name="Lipzen A."/>
            <person name="Lombard V."/>
            <person name="Magnuson J."/>
            <person name="Maillard F."/>
            <person name="Morin E."/>
            <person name="Murat C."/>
            <person name="Nolan M."/>
            <person name="Ohm R."/>
            <person name="Pangilinan J."/>
            <person name="Pereira M."/>
            <person name="Perotto S."/>
            <person name="Peter M."/>
            <person name="Riley R."/>
            <person name="Sitrit Y."/>
            <person name="Stielow B."/>
            <person name="Szollosi G."/>
            <person name="Zifcakova L."/>
            <person name="Stursova M."/>
            <person name="Spatafora J.W."/>
            <person name="Tedersoo L."/>
            <person name="Vaario L.-M."/>
            <person name="Yamada A."/>
            <person name="Yan M."/>
            <person name="Wang P."/>
            <person name="Xu J."/>
            <person name="Bruns T."/>
            <person name="Baldrian P."/>
            <person name="Vilgalys R."/>
            <person name="Henrissat B."/>
            <person name="Grigoriev I.V."/>
            <person name="Hibbett D."/>
            <person name="Nagy L.G."/>
            <person name="Martin F.M."/>
        </authorList>
    </citation>
    <scope>NUCLEOTIDE SEQUENCE</scope>
    <source>
        <strain evidence="2">Prilba</strain>
    </source>
</reference>
<reference evidence="2" key="2">
    <citation type="journal article" date="2020" name="Nat. Commun.">
        <title>Large-scale genome sequencing of mycorrhizal fungi provides insights into the early evolution of symbiotic traits.</title>
        <authorList>
            <person name="Miyauchi S."/>
            <person name="Kiss E."/>
            <person name="Kuo A."/>
            <person name="Drula E."/>
            <person name="Kohler A."/>
            <person name="Sanchez-Garcia M."/>
            <person name="Morin E."/>
            <person name="Andreopoulos B."/>
            <person name="Barry K.W."/>
            <person name="Bonito G."/>
            <person name="Buee M."/>
            <person name="Carver A."/>
            <person name="Chen C."/>
            <person name="Cichocki N."/>
            <person name="Clum A."/>
            <person name="Culley D."/>
            <person name="Crous P.W."/>
            <person name="Fauchery L."/>
            <person name="Girlanda M."/>
            <person name="Hayes R.D."/>
            <person name="Keri Z."/>
            <person name="LaButti K."/>
            <person name="Lipzen A."/>
            <person name="Lombard V."/>
            <person name="Magnuson J."/>
            <person name="Maillard F."/>
            <person name="Murat C."/>
            <person name="Nolan M."/>
            <person name="Ohm R.A."/>
            <person name="Pangilinan J."/>
            <person name="Pereira M.F."/>
            <person name="Perotto S."/>
            <person name="Peter M."/>
            <person name="Pfister S."/>
            <person name="Riley R."/>
            <person name="Sitrit Y."/>
            <person name="Stielow J.B."/>
            <person name="Szollosi G."/>
            <person name="Zifcakova L."/>
            <person name="Stursova M."/>
            <person name="Spatafora J.W."/>
            <person name="Tedersoo L."/>
            <person name="Vaario L.M."/>
            <person name="Yamada A."/>
            <person name="Yan M."/>
            <person name="Wang P."/>
            <person name="Xu J."/>
            <person name="Bruns T."/>
            <person name="Baldrian P."/>
            <person name="Vilgalys R."/>
            <person name="Dunand C."/>
            <person name="Henrissat B."/>
            <person name="Grigoriev I.V."/>
            <person name="Hibbett D."/>
            <person name="Nagy L.G."/>
            <person name="Martin F.M."/>
        </authorList>
    </citation>
    <scope>NUCLEOTIDE SEQUENCE</scope>
    <source>
        <strain evidence="2">Prilba</strain>
    </source>
</reference>
<sequence length="146" mass="15134">MSPTSTSGPAACSNPGARVSCLSGRQYDRAVVASCPLAGARLQVKDECAGRDEGFGTAAAGTAEVGRLVDLGIHMELEVVLVPEVTITILAVVVTAAVCVVLLPRIVARKVAVAVVAWPVSIRVFFVLLQGPVVREASFTAIAIRH</sequence>
<evidence type="ECO:0000313" key="3">
    <source>
        <dbReference type="Proteomes" id="UP000759537"/>
    </source>
</evidence>
<dbReference type="EMBL" id="WHVB01000027">
    <property type="protein sequence ID" value="KAF8469840.1"/>
    <property type="molecule type" value="Genomic_DNA"/>
</dbReference>
<comment type="caution">
    <text evidence="2">The sequence shown here is derived from an EMBL/GenBank/DDBJ whole genome shotgun (WGS) entry which is preliminary data.</text>
</comment>
<keyword evidence="1" id="KW-0812">Transmembrane</keyword>
<name>A0A9P5JXC2_9AGAM</name>
<protein>
    <submittedName>
        <fullName evidence="2">Uncharacterized protein</fullName>
    </submittedName>
</protein>
<accession>A0A9P5JXC2</accession>
<evidence type="ECO:0000313" key="2">
    <source>
        <dbReference type="EMBL" id="KAF8469840.1"/>
    </source>
</evidence>